<feature type="domain" description="ABC1 atypical kinase-like" evidence="4">
    <location>
        <begin position="312"/>
        <end position="540"/>
    </location>
</feature>
<dbReference type="SUPFAM" id="SSF56112">
    <property type="entry name" value="Protein kinase-like (PK-like)"/>
    <property type="match status" value="1"/>
</dbReference>
<evidence type="ECO:0000259" key="4">
    <source>
        <dbReference type="Pfam" id="PF03109"/>
    </source>
</evidence>
<dbReference type="EMBL" id="JALLPB020000205">
    <property type="protein sequence ID" value="KAL3815291.1"/>
    <property type="molecule type" value="Genomic_DNA"/>
</dbReference>
<feature type="transmembrane region" description="Helical" evidence="2">
    <location>
        <begin position="199"/>
        <end position="220"/>
    </location>
</feature>
<dbReference type="Gene3D" id="1.10.510.10">
    <property type="entry name" value="Transferase(Phosphotransferase) domain 1"/>
    <property type="match status" value="1"/>
</dbReference>
<dbReference type="InterPro" id="IPR004147">
    <property type="entry name" value="ABC1_dom"/>
</dbReference>
<feature type="transmembrane region" description="Helical" evidence="2">
    <location>
        <begin position="143"/>
        <end position="162"/>
    </location>
</feature>
<keyword evidence="2" id="KW-0472">Membrane</keyword>
<proteinExistence type="inferred from homology"/>
<evidence type="ECO:0000256" key="1">
    <source>
        <dbReference type="ARBA" id="ARBA00009670"/>
    </source>
</evidence>
<comment type="similarity">
    <text evidence="1">Belongs to the protein kinase superfamily. ADCK protein kinase family.</text>
</comment>
<evidence type="ECO:0000256" key="2">
    <source>
        <dbReference type="SAM" id="Phobius"/>
    </source>
</evidence>
<evidence type="ECO:0000313" key="5">
    <source>
        <dbReference type="EMBL" id="KAL3815291.1"/>
    </source>
</evidence>
<keyword evidence="6" id="KW-1185">Reference proteome</keyword>
<protein>
    <recommendedName>
        <fullName evidence="4">ABC1 atypical kinase-like domain-containing protein</fullName>
    </recommendedName>
</protein>
<evidence type="ECO:0000256" key="3">
    <source>
        <dbReference type="SAM" id="SignalP"/>
    </source>
</evidence>
<organism evidence="5 6">
    <name type="scientific">Cyclostephanos tholiformis</name>
    <dbReference type="NCBI Taxonomy" id="382380"/>
    <lineage>
        <taxon>Eukaryota</taxon>
        <taxon>Sar</taxon>
        <taxon>Stramenopiles</taxon>
        <taxon>Ochrophyta</taxon>
        <taxon>Bacillariophyta</taxon>
        <taxon>Coscinodiscophyceae</taxon>
        <taxon>Thalassiosirophycidae</taxon>
        <taxon>Stephanodiscales</taxon>
        <taxon>Stephanodiscaceae</taxon>
        <taxon>Cyclostephanos</taxon>
    </lineage>
</organism>
<keyword evidence="2" id="KW-0812">Transmembrane</keyword>
<keyword evidence="2" id="KW-1133">Transmembrane helix</keyword>
<dbReference type="Proteomes" id="UP001530377">
    <property type="component" value="Unassembled WGS sequence"/>
</dbReference>
<feature type="chain" id="PRO_5044794307" description="ABC1 atypical kinase-like domain-containing protein" evidence="3">
    <location>
        <begin position="23"/>
        <end position="988"/>
    </location>
</feature>
<dbReference type="CDD" id="cd05121">
    <property type="entry name" value="ABC1_ADCK3-like"/>
    <property type="match status" value="1"/>
</dbReference>
<evidence type="ECO:0000313" key="6">
    <source>
        <dbReference type="Proteomes" id="UP001530377"/>
    </source>
</evidence>
<sequence length="988" mass="107911">MRYLSSPSFLAIATTTTLLTSSGGCAVTAFHSPGSRHLQRPMTAKRTTTKTTNGMIIGLYALPPSPPPISVDVGWMSDYHASIALFRDVASSSSTYAIMERLVDVIDQLAVMTGTTLTTPSQLVDAINELLVTSSSSPLTTTWHVASIGLALLAYLLSSFLGSPDDYSTAPYGAGGDAYDPIAANEFYSRRPLMVLKRILRLASLTSAFNAGILFDWLILGKLFKDETYMALRNNESRRAREALLLCTKLGPTFIKLGQALSIRTDIIPEKYAMELRQLQDAVPPFDSDVARIVLTRELLGYDRRYVGGGGGGGLDDVFEYLSDEPVASASIGQVYRGRLRDGNATDVAVKVQRPGILGEIALDLHVLRLLTPIQTRLQNAINGRITDMADIVQGISLVDEWGRGFVAETDYRLEARNTIQFEDAMRKRGLDAVCAPRVVTDLVRDKVLVTEWVEGTRLDRDASPDVPRLCGVAINAYLTMLLDTGVLHCDPHPGNLLRTTDGKLCILDWGMTLEVPNDLQYALLEFIAHINSEDYDSIPQDFINLGFSPQNVSLERLKSSGITDGLSFAFRQLSKGGGPKKMQERVKEEFKERYGSDLSDTELRDAARAEMLARMEEQLASEGVDVKGVTNVMEEMSRRNRELFSLPPYVLYVARAFSTLEGIGLSIDENYAIVRECYPYLARRLFTDKSPRAKSALRGMLGLTDSDFIVDSSHGDSPGLAAVKAGVSGERATKASTLSPKKLIEMTDNFASYTAATAAVDRDGLGRTAAAKEFAKLLLDKEGSTLQEILVEEAAKLGDAATRSLLRQVLVDSALAKIVSSTLRAPRDVLDRSEQLASLLPDNIKRAVIYSPADLPKLVDDLLFLTSEDERILSTANELQEVLGGRLENSRLRGALADNLSDGASIIPSVPDLTPGLRSLLDSAETRDFVMEQLSNVPSLGRRLGAGLFRRAAYRAMQSPVLPEGTRKQLSDVNNRFADVIDAVATK</sequence>
<name>A0ABD3RU61_9STRA</name>
<gene>
    <name evidence="5" type="ORF">ACHAXA_006793</name>
</gene>
<dbReference type="AlphaFoldDB" id="A0ABD3RU61"/>
<feature type="signal peptide" evidence="3">
    <location>
        <begin position="1"/>
        <end position="22"/>
    </location>
</feature>
<keyword evidence="3" id="KW-0732">Signal</keyword>
<dbReference type="PANTHER" id="PTHR10566:SF118">
    <property type="entry name" value="PROTEIN KINASE DOMAIN-CONTAINING PROTEIN"/>
    <property type="match status" value="1"/>
</dbReference>
<dbReference type="InterPro" id="IPR050154">
    <property type="entry name" value="UbiB_kinase"/>
</dbReference>
<comment type="caution">
    <text evidence="5">The sequence shown here is derived from an EMBL/GenBank/DDBJ whole genome shotgun (WGS) entry which is preliminary data.</text>
</comment>
<dbReference type="PANTHER" id="PTHR10566">
    <property type="entry name" value="CHAPERONE-ACTIVITY OF BC1 COMPLEX CABC1 -RELATED"/>
    <property type="match status" value="1"/>
</dbReference>
<reference evidence="5 6" key="1">
    <citation type="submission" date="2024-10" db="EMBL/GenBank/DDBJ databases">
        <title>Updated reference genomes for cyclostephanoid diatoms.</title>
        <authorList>
            <person name="Roberts W.R."/>
            <person name="Alverson A.J."/>
        </authorList>
    </citation>
    <scope>NUCLEOTIDE SEQUENCE [LARGE SCALE GENOMIC DNA]</scope>
    <source>
        <strain evidence="5 6">AJA228-03</strain>
    </source>
</reference>
<dbReference type="PROSITE" id="PS51257">
    <property type="entry name" value="PROKAR_LIPOPROTEIN"/>
    <property type="match status" value="1"/>
</dbReference>
<dbReference type="Pfam" id="PF03109">
    <property type="entry name" value="ABC1"/>
    <property type="match status" value="1"/>
</dbReference>
<dbReference type="InterPro" id="IPR011009">
    <property type="entry name" value="Kinase-like_dom_sf"/>
</dbReference>
<accession>A0ABD3RU61</accession>